<dbReference type="EMBL" id="JARJCN010000055">
    <property type="protein sequence ID" value="KAJ7080439.1"/>
    <property type="molecule type" value="Genomic_DNA"/>
</dbReference>
<evidence type="ECO:0000313" key="2">
    <source>
        <dbReference type="EMBL" id="KAJ7080439.1"/>
    </source>
</evidence>
<keyword evidence="3" id="KW-1185">Reference proteome</keyword>
<dbReference type="AlphaFoldDB" id="A0AAD6TUU5"/>
<proteinExistence type="predicted"/>
<evidence type="ECO:0000256" key="1">
    <source>
        <dbReference type="SAM" id="MobiDB-lite"/>
    </source>
</evidence>
<protein>
    <submittedName>
        <fullName evidence="2">Uncharacterized protein</fullName>
    </submittedName>
</protein>
<reference evidence="2" key="1">
    <citation type="submission" date="2023-03" db="EMBL/GenBank/DDBJ databases">
        <title>Massive genome expansion in bonnet fungi (Mycena s.s.) driven by repeated elements and novel gene families across ecological guilds.</title>
        <authorList>
            <consortium name="Lawrence Berkeley National Laboratory"/>
            <person name="Harder C.B."/>
            <person name="Miyauchi S."/>
            <person name="Viragh M."/>
            <person name="Kuo A."/>
            <person name="Thoen E."/>
            <person name="Andreopoulos B."/>
            <person name="Lu D."/>
            <person name="Skrede I."/>
            <person name="Drula E."/>
            <person name="Henrissat B."/>
            <person name="Morin E."/>
            <person name="Kohler A."/>
            <person name="Barry K."/>
            <person name="LaButti K."/>
            <person name="Morin E."/>
            <person name="Salamov A."/>
            <person name="Lipzen A."/>
            <person name="Mereny Z."/>
            <person name="Hegedus B."/>
            <person name="Baldrian P."/>
            <person name="Stursova M."/>
            <person name="Weitz H."/>
            <person name="Taylor A."/>
            <person name="Grigoriev I.V."/>
            <person name="Nagy L.G."/>
            <person name="Martin F."/>
            <person name="Kauserud H."/>
        </authorList>
    </citation>
    <scope>NUCLEOTIDE SEQUENCE</scope>
    <source>
        <strain evidence="2">CBHHK173m</strain>
    </source>
</reference>
<feature type="compositionally biased region" description="Basic and acidic residues" evidence="1">
    <location>
        <begin position="211"/>
        <end position="227"/>
    </location>
</feature>
<organism evidence="2 3">
    <name type="scientific">Mycena belliarum</name>
    <dbReference type="NCBI Taxonomy" id="1033014"/>
    <lineage>
        <taxon>Eukaryota</taxon>
        <taxon>Fungi</taxon>
        <taxon>Dikarya</taxon>
        <taxon>Basidiomycota</taxon>
        <taxon>Agaricomycotina</taxon>
        <taxon>Agaricomycetes</taxon>
        <taxon>Agaricomycetidae</taxon>
        <taxon>Agaricales</taxon>
        <taxon>Marasmiineae</taxon>
        <taxon>Mycenaceae</taxon>
        <taxon>Mycena</taxon>
    </lineage>
</organism>
<accession>A0AAD6TUU5</accession>
<evidence type="ECO:0000313" key="3">
    <source>
        <dbReference type="Proteomes" id="UP001222325"/>
    </source>
</evidence>
<comment type="caution">
    <text evidence="2">The sequence shown here is derived from an EMBL/GenBank/DDBJ whole genome shotgun (WGS) entry which is preliminary data.</text>
</comment>
<gene>
    <name evidence="2" type="ORF">B0H15DRAFT_804132</name>
</gene>
<name>A0AAD6TUU5_9AGAR</name>
<feature type="region of interest" description="Disordered" evidence="1">
    <location>
        <begin position="204"/>
        <end position="227"/>
    </location>
</feature>
<dbReference type="Proteomes" id="UP001222325">
    <property type="component" value="Unassembled WGS sequence"/>
</dbReference>
<sequence length="385" mass="41611">MTASTLPPLRVLPISTYTEAPQFRGFLGARVSRRSSSLSSGEADELVHNHSSHCGEEVACQRAARATLTSTADIERFNTLDFIFLHFQTHLQAIPDFSAPTKNPKNLAQFVAGFAYGDDGYLGKLGDFFKNTGPLDKVRAEITLDSDLSLLRTINRTEVKHLGGPSSLGLPGKIWTPPTMATKCTGTTTDTQSGVAKVEGGVADVQNGRAKKSDSTEGRTGPERDVSSHACGVAYTTAKKSAPLGNARRRRAALLLASRILMQVQVVHKPRHTMEFPRVPSRGSACPYATTATRATLSGIIEGCLRPALWHTTRPVRQGRVGLDFFRLTAGTGENCCGAWYLHDIILIGHRPASAGSRPPLSQCHDTAVKDAVREDNDDRPLLMP</sequence>